<evidence type="ECO:0000313" key="4">
    <source>
        <dbReference type="Proteomes" id="UP000005240"/>
    </source>
</evidence>
<dbReference type="EnsemblFungi" id="PTTG_27915-t43_1">
    <property type="protein sequence ID" value="PTTG_27915-t43_1-p1"/>
    <property type="gene ID" value="PTTG_27915"/>
</dbReference>
<dbReference type="AlphaFoldDB" id="A0A180GH91"/>
<protein>
    <submittedName>
        <fullName evidence="2 3">Uncharacterized protein</fullName>
    </submittedName>
</protein>
<dbReference type="EMBL" id="ADAS02000077">
    <property type="protein sequence ID" value="OAV91682.1"/>
    <property type="molecule type" value="Genomic_DNA"/>
</dbReference>
<evidence type="ECO:0000313" key="2">
    <source>
        <dbReference type="EMBL" id="OAV91682.1"/>
    </source>
</evidence>
<feature type="chain" id="PRO_5008109912" evidence="1">
    <location>
        <begin position="28"/>
        <end position="54"/>
    </location>
</feature>
<gene>
    <name evidence="2" type="ORF">PTTG_27915</name>
</gene>
<evidence type="ECO:0000256" key="1">
    <source>
        <dbReference type="SAM" id="SignalP"/>
    </source>
</evidence>
<sequence length="54" mass="5689">MRFTITSAGLKWESFLLLSLLAASINSAPTKPVAATTQGMYSSAGICNSPCRSH</sequence>
<keyword evidence="1" id="KW-0732">Signal</keyword>
<reference evidence="2" key="2">
    <citation type="submission" date="2016-05" db="EMBL/GenBank/DDBJ databases">
        <title>Comparative analysis highlights variable genome content of wheat rusts and divergence of the mating loci.</title>
        <authorList>
            <person name="Cuomo C.A."/>
            <person name="Bakkeren G."/>
            <person name="Szabo L."/>
            <person name="Khalil H."/>
            <person name="Joly D."/>
            <person name="Goldberg J."/>
            <person name="Young S."/>
            <person name="Zeng Q."/>
            <person name="Fellers J."/>
        </authorList>
    </citation>
    <scope>NUCLEOTIDE SEQUENCE [LARGE SCALE GENOMIC DNA]</scope>
    <source>
        <strain evidence="2">1-1 BBBD Race 1</strain>
    </source>
</reference>
<organism evidence="2">
    <name type="scientific">Puccinia triticina (isolate 1-1 / race 1 (BBBD))</name>
    <name type="common">Brown leaf rust fungus</name>
    <dbReference type="NCBI Taxonomy" id="630390"/>
    <lineage>
        <taxon>Eukaryota</taxon>
        <taxon>Fungi</taxon>
        <taxon>Dikarya</taxon>
        <taxon>Basidiomycota</taxon>
        <taxon>Pucciniomycotina</taxon>
        <taxon>Pucciniomycetes</taxon>
        <taxon>Pucciniales</taxon>
        <taxon>Pucciniaceae</taxon>
        <taxon>Puccinia</taxon>
    </lineage>
</organism>
<name>A0A180GH91_PUCT1</name>
<reference evidence="2" key="1">
    <citation type="submission" date="2009-11" db="EMBL/GenBank/DDBJ databases">
        <authorList>
            <consortium name="The Broad Institute Genome Sequencing Platform"/>
            <person name="Ward D."/>
            <person name="Feldgarden M."/>
            <person name="Earl A."/>
            <person name="Young S.K."/>
            <person name="Zeng Q."/>
            <person name="Koehrsen M."/>
            <person name="Alvarado L."/>
            <person name="Berlin A."/>
            <person name="Bochicchio J."/>
            <person name="Borenstein D."/>
            <person name="Chapman S.B."/>
            <person name="Chen Z."/>
            <person name="Engels R."/>
            <person name="Freedman E."/>
            <person name="Gellesch M."/>
            <person name="Goldberg J."/>
            <person name="Griggs A."/>
            <person name="Gujja S."/>
            <person name="Heilman E."/>
            <person name="Heiman D."/>
            <person name="Hepburn T."/>
            <person name="Howarth C."/>
            <person name="Jen D."/>
            <person name="Larson L."/>
            <person name="Lewis B."/>
            <person name="Mehta T."/>
            <person name="Park D."/>
            <person name="Pearson M."/>
            <person name="Roberts A."/>
            <person name="Saif S."/>
            <person name="Shea T."/>
            <person name="Shenoy N."/>
            <person name="Sisk P."/>
            <person name="Stolte C."/>
            <person name="Sykes S."/>
            <person name="Thomson T."/>
            <person name="Walk T."/>
            <person name="White J."/>
            <person name="Yandava C."/>
            <person name="Izard J."/>
            <person name="Baranova O.V."/>
            <person name="Blanton J.M."/>
            <person name="Tanner A.C."/>
            <person name="Dewhirst F.E."/>
            <person name="Haas B."/>
            <person name="Nusbaum C."/>
            <person name="Birren B."/>
        </authorList>
    </citation>
    <scope>NUCLEOTIDE SEQUENCE [LARGE SCALE GENOMIC DNA]</scope>
    <source>
        <strain evidence="2">1-1 BBBD Race 1</strain>
    </source>
</reference>
<reference evidence="3" key="4">
    <citation type="submission" date="2025-05" db="UniProtKB">
        <authorList>
            <consortium name="EnsemblFungi"/>
        </authorList>
    </citation>
    <scope>IDENTIFICATION</scope>
    <source>
        <strain evidence="3">isolate 1-1 / race 1 (BBBD)</strain>
    </source>
</reference>
<dbReference type="Proteomes" id="UP000005240">
    <property type="component" value="Unassembled WGS sequence"/>
</dbReference>
<dbReference type="VEuPathDB" id="FungiDB:PTTG_27915"/>
<proteinExistence type="predicted"/>
<accession>A0A180GH91</accession>
<reference evidence="3 4" key="3">
    <citation type="journal article" date="2017" name="G3 (Bethesda)">
        <title>Comparative analysis highlights variable genome content of wheat rusts and divergence of the mating loci.</title>
        <authorList>
            <person name="Cuomo C.A."/>
            <person name="Bakkeren G."/>
            <person name="Khalil H.B."/>
            <person name="Panwar V."/>
            <person name="Joly D."/>
            <person name="Linning R."/>
            <person name="Sakthikumar S."/>
            <person name="Song X."/>
            <person name="Adiconis X."/>
            <person name="Fan L."/>
            <person name="Goldberg J.M."/>
            <person name="Levin J.Z."/>
            <person name="Young S."/>
            <person name="Zeng Q."/>
            <person name="Anikster Y."/>
            <person name="Bruce M."/>
            <person name="Wang M."/>
            <person name="Yin C."/>
            <person name="McCallum B."/>
            <person name="Szabo L.J."/>
            <person name="Hulbert S."/>
            <person name="Chen X."/>
            <person name="Fellers J.P."/>
        </authorList>
    </citation>
    <scope>NUCLEOTIDE SEQUENCE</scope>
    <source>
        <strain evidence="4">Isolate 1-1 / race 1 (BBBD)</strain>
        <strain evidence="3">isolate 1-1 / race 1 (BBBD)</strain>
    </source>
</reference>
<evidence type="ECO:0000313" key="3">
    <source>
        <dbReference type="EnsemblFungi" id="PTTG_27915-t43_1-p1"/>
    </source>
</evidence>
<feature type="signal peptide" evidence="1">
    <location>
        <begin position="1"/>
        <end position="27"/>
    </location>
</feature>
<keyword evidence="4" id="KW-1185">Reference proteome</keyword>